<evidence type="ECO:0000313" key="3">
    <source>
        <dbReference type="EMBL" id="OCT69159.1"/>
    </source>
</evidence>
<proteinExistence type="predicted"/>
<accession>A0A974C9N7</accession>
<feature type="region of interest" description="Disordered" evidence="1">
    <location>
        <begin position="135"/>
        <end position="162"/>
    </location>
</feature>
<dbReference type="Proteomes" id="UP000694892">
    <property type="component" value="Chromosome 8L"/>
</dbReference>
<evidence type="ECO:0000313" key="4">
    <source>
        <dbReference type="Proteomes" id="UP000694892"/>
    </source>
</evidence>
<dbReference type="EMBL" id="CM004480">
    <property type="protein sequence ID" value="OCT69159.1"/>
    <property type="molecule type" value="Genomic_DNA"/>
</dbReference>
<organism evidence="3 4">
    <name type="scientific">Xenopus laevis</name>
    <name type="common">African clawed frog</name>
    <dbReference type="NCBI Taxonomy" id="8355"/>
    <lineage>
        <taxon>Eukaryota</taxon>
        <taxon>Metazoa</taxon>
        <taxon>Chordata</taxon>
        <taxon>Craniata</taxon>
        <taxon>Vertebrata</taxon>
        <taxon>Euteleostomi</taxon>
        <taxon>Amphibia</taxon>
        <taxon>Batrachia</taxon>
        <taxon>Anura</taxon>
        <taxon>Pipoidea</taxon>
        <taxon>Pipidae</taxon>
        <taxon>Xenopodinae</taxon>
        <taxon>Xenopus</taxon>
        <taxon>Xenopus</taxon>
    </lineage>
</organism>
<feature type="compositionally biased region" description="Basic and acidic residues" evidence="1">
    <location>
        <begin position="136"/>
        <end position="162"/>
    </location>
</feature>
<dbReference type="AlphaFoldDB" id="A0A974C9N7"/>
<evidence type="ECO:0000256" key="1">
    <source>
        <dbReference type="SAM" id="MobiDB-lite"/>
    </source>
</evidence>
<evidence type="ECO:0000256" key="2">
    <source>
        <dbReference type="SAM" id="Phobius"/>
    </source>
</evidence>
<name>A0A974C9N7_XENLA</name>
<keyword evidence="2" id="KW-0812">Transmembrane</keyword>
<keyword evidence="2" id="KW-0472">Membrane</keyword>
<sequence>MFHRPGEVKDQLIGKCNKKCNGKITTANYNHSVEIIKSSIVLSNFGIKDSGLYKISVLYQGVTEIYIEELNVTVIEHPDTSDHGQNHRIQNHTGTGIEVGIMIVVPIITTVIIIALILGIPYLLKKRKKGIRRNRRDNSMELKEEQQRTEQKPLKEDDQSEV</sequence>
<feature type="transmembrane region" description="Helical" evidence="2">
    <location>
        <begin position="101"/>
        <end position="124"/>
    </location>
</feature>
<reference evidence="4" key="1">
    <citation type="journal article" date="2016" name="Nature">
        <title>Genome evolution in the allotetraploid frog Xenopus laevis.</title>
        <authorList>
            <person name="Session A.M."/>
            <person name="Uno Y."/>
            <person name="Kwon T."/>
            <person name="Chapman J.A."/>
            <person name="Toyoda A."/>
            <person name="Takahashi S."/>
            <person name="Fukui A."/>
            <person name="Hikosaka A."/>
            <person name="Suzuki A."/>
            <person name="Kondo M."/>
            <person name="van Heeringen S.J."/>
            <person name="Quigley I."/>
            <person name="Heinz S."/>
            <person name="Ogino H."/>
            <person name="Ochi H."/>
            <person name="Hellsten U."/>
            <person name="Lyons J.B."/>
            <person name="Simakov O."/>
            <person name="Putnam N."/>
            <person name="Stites J."/>
            <person name="Kuroki Y."/>
            <person name="Tanaka T."/>
            <person name="Michiue T."/>
            <person name="Watanabe M."/>
            <person name="Bogdanovic O."/>
            <person name="Lister R."/>
            <person name="Georgiou G."/>
            <person name="Paranjpe S.S."/>
            <person name="van Kruijsbergen I."/>
            <person name="Shu S."/>
            <person name="Carlson J."/>
            <person name="Kinoshita T."/>
            <person name="Ohta Y."/>
            <person name="Mawaribuchi S."/>
            <person name="Jenkins J."/>
            <person name="Grimwood J."/>
            <person name="Schmutz J."/>
            <person name="Mitros T."/>
            <person name="Mozaffari S.V."/>
            <person name="Suzuki Y."/>
            <person name="Haramoto Y."/>
            <person name="Yamamoto T.S."/>
            <person name="Takagi C."/>
            <person name="Heald R."/>
            <person name="Miller K."/>
            <person name="Haudenschild C."/>
            <person name="Kitzman J."/>
            <person name="Nakayama T."/>
            <person name="Izutsu Y."/>
            <person name="Robert J."/>
            <person name="Fortriede J."/>
            <person name="Burns K."/>
            <person name="Lotay V."/>
            <person name="Karimi K."/>
            <person name="Yasuoka Y."/>
            <person name="Dichmann D.S."/>
            <person name="Flajnik M.F."/>
            <person name="Houston D.W."/>
            <person name="Shendure J."/>
            <person name="DuPasquier L."/>
            <person name="Vize P.D."/>
            <person name="Zorn A.M."/>
            <person name="Ito M."/>
            <person name="Marcotte E.M."/>
            <person name="Wallingford J.B."/>
            <person name="Ito Y."/>
            <person name="Asashima M."/>
            <person name="Ueno N."/>
            <person name="Matsuda Y."/>
            <person name="Veenstra G.J."/>
            <person name="Fujiyama A."/>
            <person name="Harland R.M."/>
            <person name="Taira M."/>
            <person name="Rokhsar D.S."/>
        </authorList>
    </citation>
    <scope>NUCLEOTIDE SEQUENCE [LARGE SCALE GENOMIC DNA]</scope>
    <source>
        <strain evidence="4">J</strain>
    </source>
</reference>
<keyword evidence="2" id="KW-1133">Transmembrane helix</keyword>
<gene>
    <name evidence="3" type="ORF">XELAEV_18040468mg</name>
</gene>
<protein>
    <submittedName>
        <fullName evidence="3">Uncharacterized protein</fullName>
    </submittedName>
</protein>